<protein>
    <recommendedName>
        <fullName evidence="4">Single-strand DNA deaminase toxin A-like C-terminal domain-containing protein</fullName>
    </recommendedName>
</protein>
<dbReference type="InterPro" id="IPR057517">
    <property type="entry name" value="SsdA-like_C"/>
</dbReference>
<dbReference type="GO" id="GO:0004842">
    <property type="term" value="F:ubiquitin-protein transferase activity"/>
    <property type="evidence" value="ECO:0007669"/>
    <property type="project" value="TreeGrafter"/>
</dbReference>
<dbReference type="PROSITE" id="PS50297">
    <property type="entry name" value="ANK_REP_REGION"/>
    <property type="match status" value="2"/>
</dbReference>
<evidence type="ECO:0000256" key="1">
    <source>
        <dbReference type="ARBA" id="ARBA00022737"/>
    </source>
</evidence>
<keyword evidence="1" id="KW-0677">Repeat</keyword>
<feature type="domain" description="Single-strand DNA deaminase toxin A-like C-terminal" evidence="4">
    <location>
        <begin position="243"/>
        <end position="311"/>
    </location>
</feature>
<dbReference type="PROSITE" id="PS50088">
    <property type="entry name" value="ANK_REPEAT"/>
    <property type="match status" value="2"/>
</dbReference>
<dbReference type="STRING" id="985895.E5A9E7"/>
<evidence type="ECO:0000259" key="4">
    <source>
        <dbReference type="Pfam" id="PF24120"/>
    </source>
</evidence>
<dbReference type="eggNOG" id="ENOG502TDDH">
    <property type="taxonomic scope" value="Eukaryota"/>
</dbReference>
<gene>
    <name evidence="5" type="ORF">LEMA_P014180.1</name>
</gene>
<proteinExistence type="predicted"/>
<evidence type="ECO:0000256" key="3">
    <source>
        <dbReference type="PROSITE-ProRule" id="PRU00023"/>
    </source>
</evidence>
<dbReference type="GO" id="GO:0085020">
    <property type="term" value="P:protein K6-linked ubiquitination"/>
    <property type="evidence" value="ECO:0007669"/>
    <property type="project" value="TreeGrafter"/>
</dbReference>
<dbReference type="InParanoid" id="E5A9E7"/>
<dbReference type="RefSeq" id="XP_003843767.1">
    <property type="nucleotide sequence ID" value="XM_003843719.1"/>
</dbReference>
<dbReference type="Pfam" id="PF24120">
    <property type="entry name" value="SsdA_C"/>
    <property type="match status" value="1"/>
</dbReference>
<dbReference type="InterPro" id="IPR002110">
    <property type="entry name" value="Ankyrin_rpt"/>
</dbReference>
<evidence type="ECO:0000313" key="5">
    <source>
        <dbReference type="EMBL" id="CBY00288.1"/>
    </source>
</evidence>
<keyword evidence="2 3" id="KW-0040">ANK repeat</keyword>
<dbReference type="SUPFAM" id="SSF48403">
    <property type="entry name" value="Ankyrin repeat"/>
    <property type="match status" value="1"/>
</dbReference>
<dbReference type="Proteomes" id="UP000002668">
    <property type="component" value="Genome"/>
</dbReference>
<organism evidence="6">
    <name type="scientific">Leptosphaeria maculans (strain JN3 / isolate v23.1.3 / race Av1-4-5-6-7-8)</name>
    <name type="common">Blackleg fungus</name>
    <name type="synonym">Phoma lingam</name>
    <dbReference type="NCBI Taxonomy" id="985895"/>
    <lineage>
        <taxon>Eukaryota</taxon>
        <taxon>Fungi</taxon>
        <taxon>Dikarya</taxon>
        <taxon>Ascomycota</taxon>
        <taxon>Pezizomycotina</taxon>
        <taxon>Dothideomycetes</taxon>
        <taxon>Pleosporomycetidae</taxon>
        <taxon>Pleosporales</taxon>
        <taxon>Pleosporineae</taxon>
        <taxon>Leptosphaeriaceae</taxon>
        <taxon>Plenodomus</taxon>
        <taxon>Plenodomus lingam/Leptosphaeria maculans species complex</taxon>
    </lineage>
</organism>
<dbReference type="PANTHER" id="PTHR24171:SF8">
    <property type="entry name" value="BRCA1-ASSOCIATED RING DOMAIN PROTEIN 1"/>
    <property type="match status" value="1"/>
</dbReference>
<reference evidence="6" key="1">
    <citation type="journal article" date="2011" name="Nat. Commun.">
        <title>Effector diversification within compartments of the Leptosphaeria maculans genome affected by Repeat-Induced Point mutations.</title>
        <authorList>
            <person name="Rouxel T."/>
            <person name="Grandaubert J."/>
            <person name="Hane J.K."/>
            <person name="Hoede C."/>
            <person name="van de Wouw A.P."/>
            <person name="Couloux A."/>
            <person name="Dominguez V."/>
            <person name="Anthouard V."/>
            <person name="Bally P."/>
            <person name="Bourras S."/>
            <person name="Cozijnsen A.J."/>
            <person name="Ciuffetti L.M."/>
            <person name="Degrave A."/>
            <person name="Dilmaghani A."/>
            <person name="Duret L."/>
            <person name="Fudal I."/>
            <person name="Goodwin S.B."/>
            <person name="Gout L."/>
            <person name="Glaser N."/>
            <person name="Linglin J."/>
            <person name="Kema G.H.J."/>
            <person name="Lapalu N."/>
            <person name="Lawrence C.B."/>
            <person name="May K."/>
            <person name="Meyer M."/>
            <person name="Ollivier B."/>
            <person name="Poulain J."/>
            <person name="Schoch C.L."/>
            <person name="Simon A."/>
            <person name="Spatafora J.W."/>
            <person name="Stachowiak A."/>
            <person name="Turgeon B.G."/>
            <person name="Tyler B.M."/>
            <person name="Vincent D."/>
            <person name="Weissenbach J."/>
            <person name="Amselem J."/>
            <person name="Quesneville H."/>
            <person name="Oliver R.P."/>
            <person name="Wincker P."/>
            <person name="Balesdent M.-H."/>
            <person name="Howlett B.J."/>
        </authorList>
    </citation>
    <scope>NUCLEOTIDE SEQUENCE [LARGE SCALE GENOMIC DNA]</scope>
    <source>
        <strain evidence="6">JN3 / isolate v23.1.3 / race Av1-4-5-6-7-8</strain>
    </source>
</reference>
<dbReference type="GeneID" id="13293218"/>
<accession>E5A9E7</accession>
<feature type="repeat" description="ANK" evidence="3">
    <location>
        <begin position="102"/>
        <end position="134"/>
    </location>
</feature>
<feature type="repeat" description="ANK" evidence="3">
    <location>
        <begin position="69"/>
        <end position="101"/>
    </location>
</feature>
<dbReference type="SMART" id="SM00248">
    <property type="entry name" value="ANK"/>
    <property type="match status" value="2"/>
</dbReference>
<dbReference type="PANTHER" id="PTHR24171">
    <property type="entry name" value="ANKYRIN REPEAT DOMAIN-CONTAINING PROTEIN 39-RELATED"/>
    <property type="match status" value="1"/>
</dbReference>
<evidence type="ECO:0000256" key="2">
    <source>
        <dbReference type="ARBA" id="ARBA00023043"/>
    </source>
</evidence>
<dbReference type="OrthoDB" id="3763357at2759"/>
<sequence length="397" mass="44671">MSLNHTSIEQDGLIVGLQQLLIGEERDKSPGTTLATNSESSWFWADFVSPCGSLHMLDLAPYTHRTDSNGNTLLIAAASFGNDSWTEQLIRQGANVNARNLLGRTALMEASLWGRLSIVQILLASWADADLRDEEGNGAFNLAKPVELNSYERYERSEKERIIERPWLDEKHRLKILELMSPREGIIVANKAAEARINYAFFDQSLDGKYTNLVLKYFPTRPDPSRRPKTVARIVDGSVAIDAMSGWVHDDQYTIPGSSTWEVLKFAKDIMVEFPPHENDKYDFQGGDDQNYQTQQPVQGSYYASHAEPQVVVHYLKVKRICLDVEAVSTGVASLAIRDVQIIVSNRICPICMDFMGHVNSITRKSANFQFVAWERYVEDNGKLVARKIELVMPGSV</sequence>
<dbReference type="HOGENOM" id="CLU_694585_0_0_1"/>
<dbReference type="VEuPathDB" id="FungiDB:LEMA_P014180.1"/>
<evidence type="ECO:0000313" key="6">
    <source>
        <dbReference type="Proteomes" id="UP000002668"/>
    </source>
</evidence>
<dbReference type="EMBL" id="FP929138">
    <property type="protein sequence ID" value="CBY00288.1"/>
    <property type="molecule type" value="Genomic_DNA"/>
</dbReference>
<dbReference type="Pfam" id="PF12796">
    <property type="entry name" value="Ank_2"/>
    <property type="match status" value="1"/>
</dbReference>
<dbReference type="AlphaFoldDB" id="E5A9E7"/>
<dbReference type="Gene3D" id="1.25.40.20">
    <property type="entry name" value="Ankyrin repeat-containing domain"/>
    <property type="match status" value="1"/>
</dbReference>
<dbReference type="InterPro" id="IPR036770">
    <property type="entry name" value="Ankyrin_rpt-contain_sf"/>
</dbReference>
<name>E5A9E7_LEPMJ</name>
<keyword evidence="6" id="KW-1185">Reference proteome</keyword>